<comment type="caution">
    <text evidence="8">The sequence shown here is derived from an EMBL/GenBank/DDBJ whole genome shotgun (WGS) entry which is preliminary data.</text>
</comment>
<dbReference type="InterPro" id="IPR050808">
    <property type="entry name" value="Phage_Integrase"/>
</dbReference>
<dbReference type="Pfam" id="PF00589">
    <property type="entry name" value="Phage_integrase"/>
    <property type="match status" value="1"/>
</dbReference>
<dbReference type="PANTHER" id="PTHR30629:SF2">
    <property type="entry name" value="PROPHAGE INTEGRASE INTS-RELATED"/>
    <property type="match status" value="1"/>
</dbReference>
<dbReference type="InterPro" id="IPR002104">
    <property type="entry name" value="Integrase_catalytic"/>
</dbReference>
<name>A0A6B3SLP4_9BURK</name>
<dbReference type="InterPro" id="IPR011010">
    <property type="entry name" value="DNA_brk_join_enz"/>
</dbReference>
<dbReference type="InterPro" id="IPR013762">
    <property type="entry name" value="Integrase-like_cat_sf"/>
</dbReference>
<dbReference type="Proteomes" id="UP000482155">
    <property type="component" value="Unassembled WGS sequence"/>
</dbReference>
<dbReference type="RefSeq" id="WP_163963219.1">
    <property type="nucleotide sequence ID" value="NZ_JAAIVB010000037.1"/>
</dbReference>
<evidence type="ECO:0000256" key="3">
    <source>
        <dbReference type="ARBA" id="ARBA00023125"/>
    </source>
</evidence>
<dbReference type="InterPro" id="IPR044068">
    <property type="entry name" value="CB"/>
</dbReference>
<organism evidence="8 9">
    <name type="scientific">Noviherbaspirillum galbum</name>
    <dbReference type="NCBI Taxonomy" id="2709383"/>
    <lineage>
        <taxon>Bacteria</taxon>
        <taxon>Pseudomonadati</taxon>
        <taxon>Pseudomonadota</taxon>
        <taxon>Betaproteobacteria</taxon>
        <taxon>Burkholderiales</taxon>
        <taxon>Oxalobacteraceae</taxon>
        <taxon>Noviherbaspirillum</taxon>
    </lineage>
</organism>
<feature type="domain" description="Core-binding (CB)" evidence="7">
    <location>
        <begin position="100"/>
        <end position="179"/>
    </location>
</feature>
<keyword evidence="2" id="KW-0229">DNA integration</keyword>
<keyword evidence="4" id="KW-0233">DNA recombination</keyword>
<accession>A0A6B3SLP4</accession>
<dbReference type="SUPFAM" id="SSF56349">
    <property type="entry name" value="DNA breaking-rejoining enzymes"/>
    <property type="match status" value="1"/>
</dbReference>
<dbReference type="EMBL" id="JAAIVB010000037">
    <property type="protein sequence ID" value="NEX61733.1"/>
    <property type="molecule type" value="Genomic_DNA"/>
</dbReference>
<evidence type="ECO:0000256" key="5">
    <source>
        <dbReference type="PROSITE-ProRule" id="PRU01248"/>
    </source>
</evidence>
<evidence type="ECO:0000313" key="8">
    <source>
        <dbReference type="EMBL" id="NEX61733.1"/>
    </source>
</evidence>
<evidence type="ECO:0000256" key="1">
    <source>
        <dbReference type="ARBA" id="ARBA00008857"/>
    </source>
</evidence>
<evidence type="ECO:0000256" key="2">
    <source>
        <dbReference type="ARBA" id="ARBA00022908"/>
    </source>
</evidence>
<evidence type="ECO:0000256" key="4">
    <source>
        <dbReference type="ARBA" id="ARBA00023172"/>
    </source>
</evidence>
<keyword evidence="9" id="KW-1185">Reference proteome</keyword>
<dbReference type="Pfam" id="PF13356">
    <property type="entry name" value="Arm-DNA-bind_3"/>
    <property type="match status" value="1"/>
</dbReference>
<dbReference type="Gene3D" id="1.10.443.10">
    <property type="entry name" value="Intergrase catalytic core"/>
    <property type="match status" value="1"/>
</dbReference>
<feature type="domain" description="Tyr recombinase" evidence="6">
    <location>
        <begin position="224"/>
        <end position="405"/>
    </location>
</feature>
<protein>
    <submittedName>
        <fullName evidence="8">Tyrosine-type recombinase/integrase</fullName>
    </submittedName>
</protein>
<dbReference type="PANTHER" id="PTHR30629">
    <property type="entry name" value="PROPHAGE INTEGRASE"/>
    <property type="match status" value="1"/>
</dbReference>
<dbReference type="CDD" id="cd00796">
    <property type="entry name" value="INT_Rci_Hp1_C"/>
    <property type="match status" value="1"/>
</dbReference>
<dbReference type="PROSITE" id="PS51900">
    <property type="entry name" value="CB"/>
    <property type="match status" value="1"/>
</dbReference>
<keyword evidence="3 5" id="KW-0238">DNA-binding</keyword>
<dbReference type="GO" id="GO:0006310">
    <property type="term" value="P:DNA recombination"/>
    <property type="evidence" value="ECO:0007669"/>
    <property type="project" value="UniProtKB-KW"/>
</dbReference>
<dbReference type="InterPro" id="IPR025166">
    <property type="entry name" value="Integrase_DNA_bind_dom"/>
</dbReference>
<dbReference type="GO" id="GO:0015074">
    <property type="term" value="P:DNA integration"/>
    <property type="evidence" value="ECO:0007669"/>
    <property type="project" value="UniProtKB-KW"/>
</dbReference>
<sequence length="412" mass="47044">MKAKITRELLRDFQPTDKVIDIADSEVKGFTVRITPSGAKNYGIRYTGKDGRQVRFSLNKNFPTTTVSDAREEARILLGRIAAGADPAEEKKARIRGKLTLFSFINGDYGDHLRAHNRTGEAIIDRLKALFAEYGDRPLTDFDVRLIDKWRAARIKDGRKASTVNRDLNDLKSLFSRAVDWRLIPEHPLLSIKRMDESGGKIVRFLSDSEESRLRLALNEREKRDRDGRTRANAWRATRGYELLPNVEENQFVDHLKPAVLLSLNTGIRQGELLSLRWADIDLDLAILTVRDETAKSNKTRHLPLNDEAKSALVQWKSQHRSTELVFPGRDGSRMTEVKTAWGKLLKKAEIENFRWHDMRHHFASRLVMAGVDLNTVRELLGHSDIKMTLRYAHLAPEHKAAAVQKLMRTAA</sequence>
<dbReference type="PROSITE" id="PS51898">
    <property type="entry name" value="TYR_RECOMBINASE"/>
    <property type="match status" value="1"/>
</dbReference>
<evidence type="ECO:0000313" key="9">
    <source>
        <dbReference type="Proteomes" id="UP000482155"/>
    </source>
</evidence>
<gene>
    <name evidence="8" type="ORF">G3574_11640</name>
</gene>
<dbReference type="GO" id="GO:0003677">
    <property type="term" value="F:DNA binding"/>
    <property type="evidence" value="ECO:0007669"/>
    <property type="project" value="UniProtKB-UniRule"/>
</dbReference>
<dbReference type="Gene3D" id="3.30.160.390">
    <property type="entry name" value="Integrase, DNA-binding domain"/>
    <property type="match status" value="1"/>
</dbReference>
<dbReference type="AlphaFoldDB" id="A0A6B3SLP4"/>
<dbReference type="InterPro" id="IPR057084">
    <property type="entry name" value="Int_N"/>
</dbReference>
<evidence type="ECO:0000259" key="6">
    <source>
        <dbReference type="PROSITE" id="PS51898"/>
    </source>
</evidence>
<dbReference type="Pfam" id="PF24624">
    <property type="entry name" value="Int_N"/>
    <property type="match status" value="1"/>
</dbReference>
<evidence type="ECO:0000259" key="7">
    <source>
        <dbReference type="PROSITE" id="PS51900"/>
    </source>
</evidence>
<dbReference type="InterPro" id="IPR010998">
    <property type="entry name" value="Integrase_recombinase_N"/>
</dbReference>
<dbReference type="InterPro" id="IPR038488">
    <property type="entry name" value="Integrase_DNA-bd_sf"/>
</dbReference>
<comment type="similarity">
    <text evidence="1">Belongs to the 'phage' integrase family.</text>
</comment>
<dbReference type="Gene3D" id="1.10.150.130">
    <property type="match status" value="1"/>
</dbReference>
<reference evidence="8 9" key="1">
    <citation type="submission" date="2020-02" db="EMBL/GenBank/DDBJ databases">
        <authorList>
            <person name="Kim M.K."/>
        </authorList>
    </citation>
    <scope>NUCLEOTIDE SEQUENCE [LARGE SCALE GENOMIC DNA]</scope>
    <source>
        <strain evidence="8 9">17J57-3</strain>
    </source>
</reference>
<proteinExistence type="inferred from homology"/>